<dbReference type="RefSeq" id="XP_009230205.1">
    <property type="nucleotide sequence ID" value="XM_009231941.1"/>
</dbReference>
<name>J3PKG1_GAET3</name>
<dbReference type="HOGENOM" id="CLU_006937_6_1_1"/>
<evidence type="ECO:0008006" key="9">
    <source>
        <dbReference type="Google" id="ProtNLM"/>
    </source>
</evidence>
<keyword evidence="3" id="KW-0274">FAD</keyword>
<evidence type="ECO:0000256" key="3">
    <source>
        <dbReference type="ARBA" id="ARBA00022827"/>
    </source>
</evidence>
<keyword evidence="2" id="KW-0285">Flavoprotein</keyword>
<evidence type="ECO:0000256" key="5">
    <source>
        <dbReference type="SAM" id="MobiDB-lite"/>
    </source>
</evidence>
<dbReference type="STRING" id="644352.J3PKG1"/>
<dbReference type="GO" id="GO:0050660">
    <property type="term" value="F:flavin adenine dinucleotide binding"/>
    <property type="evidence" value="ECO:0007669"/>
    <property type="project" value="InterPro"/>
</dbReference>
<dbReference type="EnsemblFungi" id="EJT68406">
    <property type="protein sequence ID" value="EJT68406"/>
    <property type="gene ID" value="GGTG_14015"/>
</dbReference>
<gene>
    <name evidence="7" type="primary">20354473</name>
    <name evidence="6" type="ORF">GGTG_14015</name>
</gene>
<dbReference type="InterPro" id="IPR036188">
    <property type="entry name" value="FAD/NAD-bd_sf"/>
</dbReference>
<sequence>MGSQGPSVFTLKEAPIENLRPLKVRVIGAGFSGILAAIRIPEKLRNIDLAVYEKSDGIGGVWWLSKYPGIACDIPSHSYQYTFAPNKDWSDLYAPGKEIQEYLQGVAEKFGATRFIKTSHEVKECVWDEAKRKWIIEVVRLQTGETFKEETDILISARGQLNDIAWPEIPGLDKFKGKLLHSGDWDTTYDFKNKKVGIIGNGSSAIQILPNIRRVEGVSVTVFARSKTWISPSFGIDAMAALGKTNGTTEFTEEMRALFAKDPEAWFKFRKGVEDGGNLIHDSLMTGTKMLQDFREGMTALMRERLAKKPELFERVVAGFSPGCRRLTPGPGFLEALTEDNVSLVSEAVARVTETGVVLADSGAEHDGLDALVCATGFRTASAPPFRVVGRGGLTLAQRWSARPESYLSLAVDGFPNLLLQFGPNSAIGFGSLTKMLEAECDYVVKVLRKMQKEDYATVEPRAERVRDFTQFADEYFSRTVHLEDCRSWYRADRGRGPVVALWPGSTLHALEALRSPRWEDFVFESNDTSSNMLRWLGNGWSTTETEGDPSWYINPEEVDWPMEGKPEDAQRLKNRPWSY</sequence>
<keyword evidence="4" id="KW-0560">Oxidoreductase</keyword>
<dbReference type="PANTHER" id="PTHR42877">
    <property type="entry name" value="L-ORNITHINE N(5)-MONOOXYGENASE-RELATED"/>
    <property type="match status" value="1"/>
</dbReference>
<dbReference type="InterPro" id="IPR020946">
    <property type="entry name" value="Flavin_mOase-like"/>
</dbReference>
<organism evidence="6">
    <name type="scientific">Gaeumannomyces tritici (strain R3-111a-1)</name>
    <name type="common">Wheat and barley take-all root rot fungus</name>
    <name type="synonym">Gaeumannomyces graminis var. tritici</name>
    <dbReference type="NCBI Taxonomy" id="644352"/>
    <lineage>
        <taxon>Eukaryota</taxon>
        <taxon>Fungi</taxon>
        <taxon>Dikarya</taxon>
        <taxon>Ascomycota</taxon>
        <taxon>Pezizomycotina</taxon>
        <taxon>Sordariomycetes</taxon>
        <taxon>Sordariomycetidae</taxon>
        <taxon>Magnaporthales</taxon>
        <taxon>Magnaporthaceae</taxon>
        <taxon>Gaeumannomyces</taxon>
    </lineage>
</organism>
<feature type="region of interest" description="Disordered" evidence="5">
    <location>
        <begin position="559"/>
        <end position="580"/>
    </location>
</feature>
<dbReference type="GeneID" id="20354473"/>
<dbReference type="Gene3D" id="3.50.50.60">
    <property type="entry name" value="FAD/NAD(P)-binding domain"/>
    <property type="match status" value="2"/>
</dbReference>
<evidence type="ECO:0000313" key="7">
    <source>
        <dbReference type="EnsemblFungi" id="EJT68406"/>
    </source>
</evidence>
<evidence type="ECO:0000256" key="4">
    <source>
        <dbReference type="ARBA" id="ARBA00023002"/>
    </source>
</evidence>
<feature type="compositionally biased region" description="Basic and acidic residues" evidence="5">
    <location>
        <begin position="563"/>
        <end position="572"/>
    </location>
</feature>
<dbReference type="VEuPathDB" id="FungiDB:GGTG_14015"/>
<dbReference type="Pfam" id="PF00743">
    <property type="entry name" value="FMO-like"/>
    <property type="match status" value="1"/>
</dbReference>
<dbReference type="GO" id="GO:0004499">
    <property type="term" value="F:N,N-dimethylaniline monooxygenase activity"/>
    <property type="evidence" value="ECO:0007669"/>
    <property type="project" value="InterPro"/>
</dbReference>
<dbReference type="GO" id="GO:0050661">
    <property type="term" value="F:NADP binding"/>
    <property type="evidence" value="ECO:0007669"/>
    <property type="project" value="InterPro"/>
</dbReference>
<reference evidence="8" key="1">
    <citation type="submission" date="2010-07" db="EMBL/GenBank/DDBJ databases">
        <title>The genome sequence of Gaeumannomyces graminis var. tritici strain R3-111a-1.</title>
        <authorList>
            <consortium name="The Broad Institute Genome Sequencing Platform"/>
            <person name="Ma L.-J."/>
            <person name="Dead R."/>
            <person name="Young S."/>
            <person name="Zeng Q."/>
            <person name="Koehrsen M."/>
            <person name="Alvarado L."/>
            <person name="Berlin A."/>
            <person name="Chapman S.B."/>
            <person name="Chen Z."/>
            <person name="Freedman E."/>
            <person name="Gellesch M."/>
            <person name="Goldberg J."/>
            <person name="Griggs A."/>
            <person name="Gujja S."/>
            <person name="Heilman E.R."/>
            <person name="Heiman D."/>
            <person name="Hepburn T."/>
            <person name="Howarth C."/>
            <person name="Jen D."/>
            <person name="Larson L."/>
            <person name="Mehta T."/>
            <person name="Neiman D."/>
            <person name="Pearson M."/>
            <person name="Roberts A."/>
            <person name="Saif S."/>
            <person name="Shea T."/>
            <person name="Shenoy N."/>
            <person name="Sisk P."/>
            <person name="Stolte C."/>
            <person name="Sykes S."/>
            <person name="Walk T."/>
            <person name="White J."/>
            <person name="Yandava C."/>
            <person name="Haas B."/>
            <person name="Nusbaum C."/>
            <person name="Birren B."/>
        </authorList>
    </citation>
    <scope>NUCLEOTIDE SEQUENCE [LARGE SCALE GENOMIC DNA]</scope>
    <source>
        <strain evidence="8">R3-111a-1</strain>
    </source>
</reference>
<reference evidence="6" key="2">
    <citation type="submission" date="2010-07" db="EMBL/GenBank/DDBJ databases">
        <authorList>
            <consortium name="The Broad Institute Genome Sequencing Platform"/>
            <consortium name="Broad Institute Genome Sequencing Center for Infectious Disease"/>
            <person name="Ma L.-J."/>
            <person name="Dead R."/>
            <person name="Young S."/>
            <person name="Zeng Q."/>
            <person name="Koehrsen M."/>
            <person name="Alvarado L."/>
            <person name="Berlin A."/>
            <person name="Chapman S.B."/>
            <person name="Chen Z."/>
            <person name="Freedman E."/>
            <person name="Gellesch M."/>
            <person name="Goldberg J."/>
            <person name="Griggs A."/>
            <person name="Gujja S."/>
            <person name="Heilman E.R."/>
            <person name="Heiman D."/>
            <person name="Hepburn T."/>
            <person name="Howarth C."/>
            <person name="Jen D."/>
            <person name="Larson L."/>
            <person name="Mehta T."/>
            <person name="Neiman D."/>
            <person name="Pearson M."/>
            <person name="Roberts A."/>
            <person name="Saif S."/>
            <person name="Shea T."/>
            <person name="Shenoy N."/>
            <person name="Sisk P."/>
            <person name="Stolte C."/>
            <person name="Sykes S."/>
            <person name="Walk T."/>
            <person name="White J."/>
            <person name="Yandava C."/>
            <person name="Haas B."/>
            <person name="Nusbaum C."/>
            <person name="Birren B."/>
        </authorList>
    </citation>
    <scope>NUCLEOTIDE SEQUENCE</scope>
    <source>
        <strain evidence="6">R3-111a-1</strain>
    </source>
</reference>
<evidence type="ECO:0000256" key="1">
    <source>
        <dbReference type="ARBA" id="ARBA00010139"/>
    </source>
</evidence>
<dbReference type="InterPro" id="IPR051209">
    <property type="entry name" value="FAD-bind_Monooxygenase_sf"/>
</dbReference>
<dbReference type="AlphaFoldDB" id="J3PKG1"/>
<accession>J3PKG1</accession>
<dbReference type="OrthoDB" id="74360at2759"/>
<dbReference type="PANTHER" id="PTHR42877:SF7">
    <property type="entry name" value="FLAVIN-BINDING MONOOXYGENASE-RELATED"/>
    <property type="match status" value="1"/>
</dbReference>
<dbReference type="EMBL" id="GL385498">
    <property type="protein sequence ID" value="EJT68406.1"/>
    <property type="molecule type" value="Genomic_DNA"/>
</dbReference>
<dbReference type="eggNOG" id="KOG1399">
    <property type="taxonomic scope" value="Eukaryota"/>
</dbReference>
<reference evidence="6" key="3">
    <citation type="submission" date="2010-09" db="EMBL/GenBank/DDBJ databases">
        <title>Annotation of Gaeumannomyces graminis var. tritici R3-111a-1.</title>
        <authorList>
            <consortium name="The Broad Institute Genome Sequencing Platform"/>
            <person name="Ma L.-J."/>
            <person name="Dead R."/>
            <person name="Young S.K."/>
            <person name="Zeng Q."/>
            <person name="Gargeya S."/>
            <person name="Fitzgerald M."/>
            <person name="Haas B."/>
            <person name="Abouelleil A."/>
            <person name="Alvarado L."/>
            <person name="Arachchi H.M."/>
            <person name="Berlin A."/>
            <person name="Brown A."/>
            <person name="Chapman S.B."/>
            <person name="Chen Z."/>
            <person name="Dunbar C."/>
            <person name="Freedman E."/>
            <person name="Gearin G."/>
            <person name="Gellesch M."/>
            <person name="Goldberg J."/>
            <person name="Griggs A."/>
            <person name="Gujja S."/>
            <person name="Heiman D."/>
            <person name="Howarth C."/>
            <person name="Larson L."/>
            <person name="Lui A."/>
            <person name="MacDonald P.J.P."/>
            <person name="Mehta T."/>
            <person name="Montmayeur A."/>
            <person name="Murphy C."/>
            <person name="Neiman D."/>
            <person name="Pearson M."/>
            <person name="Priest M."/>
            <person name="Roberts A."/>
            <person name="Saif S."/>
            <person name="Shea T."/>
            <person name="Shenoy N."/>
            <person name="Sisk P."/>
            <person name="Stolte C."/>
            <person name="Sykes S."/>
            <person name="Yandava C."/>
            <person name="Wortman J."/>
            <person name="Nusbaum C."/>
            <person name="Birren B."/>
        </authorList>
    </citation>
    <scope>NUCLEOTIDE SEQUENCE</scope>
    <source>
        <strain evidence="6">R3-111a-1</strain>
    </source>
</reference>
<evidence type="ECO:0000313" key="8">
    <source>
        <dbReference type="Proteomes" id="UP000006039"/>
    </source>
</evidence>
<proteinExistence type="inferred from homology"/>
<evidence type="ECO:0000313" key="6">
    <source>
        <dbReference type="EMBL" id="EJT68406.1"/>
    </source>
</evidence>
<dbReference type="Proteomes" id="UP000006039">
    <property type="component" value="Unassembled WGS sequence"/>
</dbReference>
<comment type="similarity">
    <text evidence="1">Belongs to the FAD-binding monooxygenase family.</text>
</comment>
<reference evidence="7" key="4">
    <citation type="journal article" date="2015" name="G3 (Bethesda)">
        <title>Genome sequences of three phytopathogenic species of the Magnaporthaceae family of fungi.</title>
        <authorList>
            <person name="Okagaki L.H."/>
            <person name="Nunes C.C."/>
            <person name="Sailsbery J."/>
            <person name="Clay B."/>
            <person name="Brown D."/>
            <person name="John T."/>
            <person name="Oh Y."/>
            <person name="Young N."/>
            <person name="Fitzgerald M."/>
            <person name="Haas B.J."/>
            <person name="Zeng Q."/>
            <person name="Young S."/>
            <person name="Adiconis X."/>
            <person name="Fan L."/>
            <person name="Levin J.Z."/>
            <person name="Mitchell T.K."/>
            <person name="Okubara P.A."/>
            <person name="Farman M.L."/>
            <person name="Kohn L.M."/>
            <person name="Birren B."/>
            <person name="Ma L.-J."/>
            <person name="Dean R.A."/>
        </authorList>
    </citation>
    <scope>NUCLEOTIDE SEQUENCE</scope>
    <source>
        <strain evidence="7">R3-111a-1</strain>
    </source>
</reference>
<protein>
    <recommendedName>
        <fullName evidence="9">FAD/NAD(P)-binding domain-containing protein</fullName>
    </recommendedName>
</protein>
<evidence type="ECO:0000256" key="2">
    <source>
        <dbReference type="ARBA" id="ARBA00022630"/>
    </source>
</evidence>
<reference evidence="7" key="5">
    <citation type="submission" date="2018-04" db="UniProtKB">
        <authorList>
            <consortium name="EnsemblFungi"/>
        </authorList>
    </citation>
    <scope>IDENTIFICATION</scope>
    <source>
        <strain evidence="7">R3-111a-1</strain>
    </source>
</reference>
<keyword evidence="8" id="KW-1185">Reference proteome</keyword>
<dbReference type="SUPFAM" id="SSF51905">
    <property type="entry name" value="FAD/NAD(P)-binding domain"/>
    <property type="match status" value="2"/>
</dbReference>